<proteinExistence type="predicted"/>
<dbReference type="PROSITE" id="PS50033">
    <property type="entry name" value="UBX"/>
    <property type="match status" value="1"/>
</dbReference>
<reference evidence="2 3" key="1">
    <citation type="journal article" date="2015" name="Environ. Microbiol.">
        <title>Genome analyses suggest the presence of polyploidy and recent human-driven expansions in eight global populations of the honeybee pathogen Nosema ceranae.</title>
        <authorList>
            <person name="Pelin A."/>
            <person name="Selman M."/>
            <person name="Aris-Brosou S."/>
            <person name="Farinelli L."/>
            <person name="Corradi N."/>
        </authorList>
    </citation>
    <scope>NUCLEOTIDE SEQUENCE [LARGE SCALE GENOMIC DNA]</scope>
    <source>
        <strain evidence="2 3">PA08 1199</strain>
    </source>
</reference>
<dbReference type="Proteomes" id="UP000034350">
    <property type="component" value="Unassembled WGS sequence"/>
</dbReference>
<gene>
    <name evidence="2" type="ORF">AAJ76_5000125107</name>
</gene>
<evidence type="ECO:0000313" key="2">
    <source>
        <dbReference type="EMBL" id="KKO76288.1"/>
    </source>
</evidence>
<dbReference type="InterPro" id="IPR029071">
    <property type="entry name" value="Ubiquitin-like_domsf"/>
</dbReference>
<dbReference type="GeneID" id="36320774"/>
<sequence length="195" mass="23296">MESDNKQEDQEIVDFLKNSGYDEPLIRKALSMTKSRNMDDVVDLIMKLENEKIECKVKRVVKEDPKVNREEATRILEENKKTILADRRYREELIRRYQEDKKKNEEELKEDIPEEKVVEIKADCVFNIRFPDSNSLKLCFKKDDTLEDLFNKIEEFYGSSNFVLYKMRDNVPINRSTEKLQNVKKIYPKAALYIE</sequence>
<dbReference type="EMBL" id="JPQZ01000005">
    <property type="protein sequence ID" value="KKO76288.1"/>
    <property type="molecule type" value="Genomic_DNA"/>
</dbReference>
<dbReference type="SUPFAM" id="SSF54236">
    <property type="entry name" value="Ubiquitin-like"/>
    <property type="match status" value="1"/>
</dbReference>
<name>A0A0F9WTZ5_9MICR</name>
<dbReference type="InterPro" id="IPR001012">
    <property type="entry name" value="UBX_dom"/>
</dbReference>
<evidence type="ECO:0000313" key="3">
    <source>
        <dbReference type="Proteomes" id="UP000034350"/>
    </source>
</evidence>
<dbReference type="AlphaFoldDB" id="A0A0F9WTZ5"/>
<protein>
    <recommendedName>
        <fullName evidence="1">UBX domain-containing protein</fullName>
    </recommendedName>
</protein>
<dbReference type="OrthoDB" id="2194333at2759"/>
<dbReference type="Pfam" id="PF00789">
    <property type="entry name" value="UBX"/>
    <property type="match status" value="1"/>
</dbReference>
<dbReference type="VEuPathDB" id="MicrosporidiaDB:G9O61_00g008310"/>
<accession>A0A0F9WTZ5</accession>
<comment type="caution">
    <text evidence="2">The sequence shown here is derived from an EMBL/GenBank/DDBJ whole genome shotgun (WGS) entry which is preliminary data.</text>
</comment>
<dbReference type="Gene3D" id="3.10.20.90">
    <property type="entry name" value="Phosphatidylinositol 3-kinase Catalytic Subunit, Chain A, domain 1"/>
    <property type="match status" value="1"/>
</dbReference>
<keyword evidence="3" id="KW-1185">Reference proteome</keyword>
<dbReference type="CDD" id="cd01767">
    <property type="entry name" value="UBX"/>
    <property type="match status" value="1"/>
</dbReference>
<dbReference type="VEuPathDB" id="MicrosporidiaDB:AAJ76_5000125107"/>
<feature type="domain" description="UBX" evidence="1">
    <location>
        <begin position="119"/>
        <end position="195"/>
    </location>
</feature>
<evidence type="ECO:0000259" key="1">
    <source>
        <dbReference type="PROSITE" id="PS50033"/>
    </source>
</evidence>
<dbReference type="RefSeq" id="XP_024332030.1">
    <property type="nucleotide sequence ID" value="XM_024475827.1"/>
</dbReference>
<organism evidence="2 3">
    <name type="scientific">Vairimorpha ceranae</name>
    <dbReference type="NCBI Taxonomy" id="40302"/>
    <lineage>
        <taxon>Eukaryota</taxon>
        <taxon>Fungi</taxon>
        <taxon>Fungi incertae sedis</taxon>
        <taxon>Microsporidia</taxon>
        <taxon>Nosematidae</taxon>
        <taxon>Vairimorpha</taxon>
    </lineage>
</organism>